<dbReference type="EMBL" id="AGCK01000306">
    <property type="protein sequence ID" value="EHM39578.1"/>
    <property type="molecule type" value="Genomic_DNA"/>
</dbReference>
<organism evidence="1 2">
    <name type="scientific">Flavonifractor plautii ATCC 29863</name>
    <dbReference type="NCBI Taxonomy" id="411475"/>
    <lineage>
        <taxon>Bacteria</taxon>
        <taxon>Bacillati</taxon>
        <taxon>Bacillota</taxon>
        <taxon>Clostridia</taxon>
        <taxon>Eubacteriales</taxon>
        <taxon>Oscillospiraceae</taxon>
        <taxon>Flavonifractor</taxon>
    </lineage>
</organism>
<dbReference type="HOGENOM" id="CLU_1911017_0_0_9"/>
<gene>
    <name evidence="1" type="ORF">HMPREF0372_03754</name>
</gene>
<evidence type="ECO:0000313" key="2">
    <source>
        <dbReference type="Proteomes" id="UP000004459"/>
    </source>
</evidence>
<dbReference type="AlphaFoldDB" id="G9YW38"/>
<comment type="caution">
    <text evidence="1">The sequence shown here is derived from an EMBL/GenBank/DDBJ whole genome shotgun (WGS) entry which is preliminary data.</text>
</comment>
<name>G9YW38_FLAPL</name>
<reference evidence="1 2" key="1">
    <citation type="submission" date="2011-08" db="EMBL/GenBank/DDBJ databases">
        <authorList>
            <person name="Weinstock G."/>
            <person name="Sodergren E."/>
            <person name="Clifton S."/>
            <person name="Fulton L."/>
            <person name="Fulton B."/>
            <person name="Courtney L."/>
            <person name="Fronick C."/>
            <person name="Harrison M."/>
            <person name="Strong C."/>
            <person name="Farmer C."/>
            <person name="Delahaunty K."/>
            <person name="Markovic C."/>
            <person name="Hall O."/>
            <person name="Minx P."/>
            <person name="Tomlinson C."/>
            <person name="Mitreva M."/>
            <person name="Hou S."/>
            <person name="Chen J."/>
            <person name="Wollam A."/>
            <person name="Pepin K.H."/>
            <person name="Johnson M."/>
            <person name="Bhonagiri V."/>
            <person name="Zhang X."/>
            <person name="Suruliraj S."/>
            <person name="Warren W."/>
            <person name="Chinwalla A."/>
            <person name="Mardis E.R."/>
            <person name="Wilson R.K."/>
        </authorList>
    </citation>
    <scope>NUCLEOTIDE SEQUENCE [LARGE SCALE GENOMIC DNA]</scope>
    <source>
        <strain evidence="1 2">ATCC 29863</strain>
    </source>
</reference>
<proteinExistence type="predicted"/>
<feature type="non-terminal residue" evidence="1">
    <location>
        <position position="1"/>
    </location>
</feature>
<evidence type="ECO:0000313" key="1">
    <source>
        <dbReference type="EMBL" id="EHM39578.1"/>
    </source>
</evidence>
<dbReference type="PATRIC" id="fig|411475.3.peg.3243"/>
<accession>G9YW38</accession>
<protein>
    <submittedName>
        <fullName evidence="1">Uncharacterized protein</fullName>
    </submittedName>
</protein>
<sequence length="132" mass="14585">PERPEELSRIATCTIVESGQEQRFYTMDFGRFNPQHALKRAITYSRETGISATQAMACLTMDQPEFAEKPGGPRCILDGLGSELTKALFQLSPACPAVAAHITCRADLGITEIAYHPLWLERSQSQAAIQQM</sequence>
<dbReference type="Proteomes" id="UP000004459">
    <property type="component" value="Unassembled WGS sequence"/>
</dbReference>